<sequence>MDVRTINTKNRILNGLIKVLSTQKLSECRTIDIINQAALCPVKYTDQIDKNFRRLDCGIVPRSSRFCLCKRVWY</sequence>
<dbReference type="EMBL" id="CP006603">
    <property type="protein sequence ID" value="AGR64582.1"/>
    <property type="molecule type" value="Genomic_DNA"/>
</dbReference>
<name>S5NWE8_LIMRT</name>
<gene>
    <name evidence="1" type="ORF">N134_07895</name>
</gene>
<dbReference type="Proteomes" id="UP000015085">
    <property type="component" value="Chromosome"/>
</dbReference>
<evidence type="ECO:0000313" key="1">
    <source>
        <dbReference type="EMBL" id="AGR64582.1"/>
    </source>
</evidence>
<protein>
    <submittedName>
        <fullName evidence="1">Uncharacterized protein</fullName>
    </submittedName>
</protein>
<dbReference type="HOGENOM" id="CLU_2683264_0_0_9"/>
<accession>S5NWE8</accession>
<evidence type="ECO:0000313" key="2">
    <source>
        <dbReference type="Proteomes" id="UP000015085"/>
    </source>
</evidence>
<organism evidence="1 2">
    <name type="scientific">Limosilactobacillus reuteri TD1</name>
    <dbReference type="NCBI Taxonomy" id="1358027"/>
    <lineage>
        <taxon>Bacteria</taxon>
        <taxon>Bacillati</taxon>
        <taxon>Bacillota</taxon>
        <taxon>Bacilli</taxon>
        <taxon>Lactobacillales</taxon>
        <taxon>Lactobacillaceae</taxon>
        <taxon>Limosilactobacillus</taxon>
    </lineage>
</organism>
<proteinExistence type="predicted"/>
<dbReference type="AlphaFoldDB" id="S5NWE8"/>
<reference evidence="1 2" key="1">
    <citation type="journal article" date="2014" name="Genome Announc.">
        <title>Complete Genome Sequences of Lactobacillus johnsonii Strain N6.2 and Lactobacillus reuteri Strain TD1.</title>
        <authorList>
            <person name="Leonard M.T."/>
            <person name="Valladares R.B."/>
            <person name="Ardissone A."/>
            <person name="Gonzalez C.F."/>
            <person name="Lorca G.L."/>
            <person name="Triplett E.W."/>
        </authorList>
    </citation>
    <scope>NUCLEOTIDE SEQUENCE [LARGE SCALE GENOMIC DNA]</scope>
    <source>
        <strain evidence="1 2">TD1</strain>
    </source>
</reference>
<dbReference type="KEGG" id="lrr:N134_07895"/>